<dbReference type="PIRSF" id="PIRSF000808">
    <property type="entry name" value="GalT"/>
    <property type="match status" value="1"/>
</dbReference>
<sequence>MTIELQININLSGEFYKSKSMNSEFRKDPVSRDWVIISPNRSKRPFQFKENVGTKIVPQKGCPFENPQKSGNGQPVLIYPDKKNWQLQIIPNKFPALTHSNKICSIPKQKGPYEIMAGNGFDELLITRNHFKNFAHLSKKAAQDVFKNLKKRYLILSKHDCLKYIFIFHNWGLKAGASIFHPHYRISALPIIPPDVSRSLYGSLRYHQDHNRCVHCDMIDFERKEKKRIIFENTKVIAFTPFVSREPFEIKIFPKNHISYFEESDDALINSIVDGLQNSLLMLEKHLNDPNYNFFIHTAPLIDKNKYFHYHWHIEIVPKFSVSAGVEVGTGIEITVVDPDKAASILRRK</sequence>
<feature type="domain" description="Galactose-1-phosphate uridyl transferase N-terminal" evidence="5">
    <location>
        <begin position="21"/>
        <end position="188"/>
    </location>
</feature>
<evidence type="ECO:0000313" key="7">
    <source>
        <dbReference type="Proteomes" id="UP000231602"/>
    </source>
</evidence>
<evidence type="ECO:0000256" key="4">
    <source>
        <dbReference type="PIRSR" id="PIRSR000808-1"/>
    </source>
</evidence>
<dbReference type="PANTHER" id="PTHR42763:SF2">
    <property type="entry name" value="ADP-GLUCOSE PHOSPHORYLASE"/>
    <property type="match status" value="1"/>
</dbReference>
<evidence type="ECO:0000313" key="6">
    <source>
        <dbReference type="EMBL" id="PIR43967.1"/>
    </source>
</evidence>
<accession>A0A2H0RBW4</accession>
<proteinExistence type="predicted"/>
<name>A0A2H0RBW4_9BACT</name>
<dbReference type="EMBL" id="PCXV01000041">
    <property type="protein sequence ID" value="PIR43967.1"/>
    <property type="molecule type" value="Genomic_DNA"/>
</dbReference>
<evidence type="ECO:0000256" key="1">
    <source>
        <dbReference type="ARBA" id="ARBA00022679"/>
    </source>
</evidence>
<evidence type="ECO:0000256" key="3">
    <source>
        <dbReference type="ARBA" id="ARBA00023277"/>
    </source>
</evidence>
<dbReference type="Pfam" id="PF01087">
    <property type="entry name" value="GalP_UDP_transf"/>
    <property type="match status" value="1"/>
</dbReference>
<gene>
    <name evidence="6" type="ORF">COV23_02450</name>
</gene>
<organism evidence="6 7">
    <name type="scientific">Candidatus Wolfebacteria bacterium CG10_big_fil_rev_8_21_14_0_10_31_9</name>
    <dbReference type="NCBI Taxonomy" id="1975070"/>
    <lineage>
        <taxon>Bacteria</taxon>
        <taxon>Candidatus Wolfeibacteriota</taxon>
    </lineage>
</organism>
<dbReference type="GO" id="GO:0006012">
    <property type="term" value="P:galactose metabolic process"/>
    <property type="evidence" value="ECO:0007669"/>
    <property type="project" value="InterPro"/>
</dbReference>
<dbReference type="AlphaFoldDB" id="A0A2H0RBW4"/>
<dbReference type="SUPFAM" id="SSF54197">
    <property type="entry name" value="HIT-like"/>
    <property type="match status" value="2"/>
</dbReference>
<dbReference type="InterPro" id="IPR036265">
    <property type="entry name" value="HIT-like_sf"/>
</dbReference>
<dbReference type="InterPro" id="IPR005849">
    <property type="entry name" value="GalP_Utransf_N"/>
</dbReference>
<dbReference type="InterPro" id="IPR053177">
    <property type="entry name" value="ADP-glucose_phosphorylase"/>
</dbReference>
<dbReference type="Proteomes" id="UP000231602">
    <property type="component" value="Unassembled WGS sequence"/>
</dbReference>
<keyword evidence="1" id="KW-0808">Transferase</keyword>
<keyword evidence="2" id="KW-0548">Nucleotidyltransferase</keyword>
<dbReference type="Gene3D" id="3.30.428.10">
    <property type="entry name" value="HIT-like"/>
    <property type="match status" value="2"/>
</dbReference>
<dbReference type="GO" id="GO:0008270">
    <property type="term" value="F:zinc ion binding"/>
    <property type="evidence" value="ECO:0007669"/>
    <property type="project" value="InterPro"/>
</dbReference>
<reference evidence="6 7" key="1">
    <citation type="submission" date="2017-09" db="EMBL/GenBank/DDBJ databases">
        <title>Depth-based differentiation of microbial function through sediment-hosted aquifers and enrichment of novel symbionts in the deep terrestrial subsurface.</title>
        <authorList>
            <person name="Probst A.J."/>
            <person name="Ladd B."/>
            <person name="Jarett J.K."/>
            <person name="Geller-Mcgrath D.E."/>
            <person name="Sieber C.M."/>
            <person name="Emerson J.B."/>
            <person name="Anantharaman K."/>
            <person name="Thomas B.C."/>
            <person name="Malmstrom R."/>
            <person name="Stieglmeier M."/>
            <person name="Klingl A."/>
            <person name="Woyke T."/>
            <person name="Ryan C.M."/>
            <person name="Banfield J.F."/>
        </authorList>
    </citation>
    <scope>NUCLEOTIDE SEQUENCE [LARGE SCALE GENOMIC DNA]</scope>
    <source>
        <strain evidence="6">CG10_big_fil_rev_8_21_14_0_10_31_9</strain>
    </source>
</reference>
<dbReference type="InterPro" id="IPR001937">
    <property type="entry name" value="GalP_UDPtransf1"/>
</dbReference>
<dbReference type="PANTHER" id="PTHR42763">
    <property type="entry name" value="ADP-GLUCOSE PHOSPHORYLASE"/>
    <property type="match status" value="1"/>
</dbReference>
<comment type="caution">
    <text evidence="6">The sequence shown here is derived from an EMBL/GenBank/DDBJ whole genome shotgun (WGS) entry which is preliminary data.</text>
</comment>
<evidence type="ECO:0000256" key="2">
    <source>
        <dbReference type="ARBA" id="ARBA00022695"/>
    </source>
</evidence>
<protein>
    <recommendedName>
        <fullName evidence="5">Galactose-1-phosphate uridyl transferase N-terminal domain-containing protein</fullName>
    </recommendedName>
</protein>
<dbReference type="GO" id="GO:0008108">
    <property type="term" value="F:UDP-glucose:hexose-1-phosphate uridylyltransferase activity"/>
    <property type="evidence" value="ECO:0007669"/>
    <property type="project" value="InterPro"/>
</dbReference>
<feature type="active site" description="Tele-UMP-histidine intermediate" evidence="4">
    <location>
        <position position="183"/>
    </location>
</feature>
<keyword evidence="3" id="KW-0119">Carbohydrate metabolism</keyword>
<evidence type="ECO:0000259" key="5">
    <source>
        <dbReference type="Pfam" id="PF01087"/>
    </source>
</evidence>